<reference evidence="1 2" key="1">
    <citation type="journal article" date="2024" name="BMC Genomics">
        <title>De novo assembly and annotation of Popillia japonica's genome with initial clues to its potential as an invasive pest.</title>
        <authorList>
            <person name="Cucini C."/>
            <person name="Boschi S."/>
            <person name="Funari R."/>
            <person name="Cardaioli E."/>
            <person name="Iannotti N."/>
            <person name="Marturano G."/>
            <person name="Paoli F."/>
            <person name="Bruttini M."/>
            <person name="Carapelli A."/>
            <person name="Frati F."/>
            <person name="Nardi F."/>
        </authorList>
    </citation>
    <scope>NUCLEOTIDE SEQUENCE [LARGE SCALE GENOMIC DNA]</scope>
    <source>
        <strain evidence="1">DMR45628</strain>
    </source>
</reference>
<evidence type="ECO:0000313" key="1">
    <source>
        <dbReference type="EMBL" id="KAK9736391.1"/>
    </source>
</evidence>
<proteinExistence type="predicted"/>
<gene>
    <name evidence="1" type="ORF">QE152_g12554</name>
</gene>
<name>A0AAW1LSP9_POPJA</name>
<accession>A0AAW1LSP9</accession>
<dbReference type="AlphaFoldDB" id="A0AAW1LSP9"/>
<dbReference type="EMBL" id="JASPKY010000114">
    <property type="protein sequence ID" value="KAK9736391.1"/>
    <property type="molecule type" value="Genomic_DNA"/>
</dbReference>
<comment type="caution">
    <text evidence="1">The sequence shown here is derived from an EMBL/GenBank/DDBJ whole genome shotgun (WGS) entry which is preliminary data.</text>
</comment>
<protein>
    <submittedName>
        <fullName evidence="1">Uncharacterized protein</fullName>
    </submittedName>
</protein>
<keyword evidence="2" id="KW-1185">Reference proteome</keyword>
<sequence length="112" mass="13044">MIRKGDDPPLDAMMTEVIDSRTNVEKNTRKEANRSHYRYKNTSLAPYYIVETHEKDGDECEKPIKRANCDKGHYSTDKACEAFRLQKEIKTRMAIDNITFWEAKNKISGGRE</sequence>
<evidence type="ECO:0000313" key="2">
    <source>
        <dbReference type="Proteomes" id="UP001458880"/>
    </source>
</evidence>
<dbReference type="Proteomes" id="UP001458880">
    <property type="component" value="Unassembled WGS sequence"/>
</dbReference>
<organism evidence="1 2">
    <name type="scientific">Popillia japonica</name>
    <name type="common">Japanese beetle</name>
    <dbReference type="NCBI Taxonomy" id="7064"/>
    <lineage>
        <taxon>Eukaryota</taxon>
        <taxon>Metazoa</taxon>
        <taxon>Ecdysozoa</taxon>
        <taxon>Arthropoda</taxon>
        <taxon>Hexapoda</taxon>
        <taxon>Insecta</taxon>
        <taxon>Pterygota</taxon>
        <taxon>Neoptera</taxon>
        <taxon>Endopterygota</taxon>
        <taxon>Coleoptera</taxon>
        <taxon>Polyphaga</taxon>
        <taxon>Scarabaeiformia</taxon>
        <taxon>Scarabaeidae</taxon>
        <taxon>Rutelinae</taxon>
        <taxon>Popillia</taxon>
    </lineage>
</organism>